<dbReference type="OrthoDB" id="1450430at2"/>
<name>A0A5C4T0X2_9BACL</name>
<evidence type="ECO:0000256" key="2">
    <source>
        <dbReference type="ARBA" id="ARBA00022475"/>
    </source>
</evidence>
<comment type="subcellular location">
    <subcellularLocation>
        <location evidence="1">Cell membrane</location>
        <topology evidence="1">Multi-pass membrane protein</topology>
    </subcellularLocation>
</comment>
<feature type="transmembrane region" description="Helical" evidence="6">
    <location>
        <begin position="54"/>
        <end position="73"/>
    </location>
</feature>
<feature type="transmembrane region" description="Helical" evidence="6">
    <location>
        <begin position="137"/>
        <end position="155"/>
    </location>
</feature>
<dbReference type="Pfam" id="PF06271">
    <property type="entry name" value="RDD"/>
    <property type="match status" value="1"/>
</dbReference>
<evidence type="ECO:0000313" key="9">
    <source>
        <dbReference type="Proteomes" id="UP000307943"/>
    </source>
</evidence>
<keyword evidence="4 6" id="KW-1133">Transmembrane helix</keyword>
<dbReference type="InterPro" id="IPR010432">
    <property type="entry name" value="RDD"/>
</dbReference>
<dbReference type="PANTHER" id="PTHR36115:SF6">
    <property type="entry name" value="PROLINE-RICH ANTIGEN HOMOLOG"/>
    <property type="match status" value="1"/>
</dbReference>
<evidence type="ECO:0000256" key="4">
    <source>
        <dbReference type="ARBA" id="ARBA00022989"/>
    </source>
</evidence>
<comment type="caution">
    <text evidence="8">The sequence shown here is derived from an EMBL/GenBank/DDBJ whole genome shotgun (WGS) entry which is preliminary data.</text>
</comment>
<feature type="domain" description="RDD" evidence="7">
    <location>
        <begin position="14"/>
        <end position="172"/>
    </location>
</feature>
<sequence>MDERIDESPKSVPFRTRIVAFLWDYVIILGYILLLIGVSFPARPLVSPLFTTSPLLAEISGFLFITLPVYLYFAICEGTKSHATWGKRKMGIAVAGVHGQPIGLVTSLFRSALKFFPWELAHFTIWHMVLPSEYPDYFIYSLLGTVYGLVLIYLISPLWSKKKQTVYDSIAGTVISRSGLGGG</sequence>
<evidence type="ECO:0000256" key="6">
    <source>
        <dbReference type="SAM" id="Phobius"/>
    </source>
</evidence>
<evidence type="ECO:0000256" key="1">
    <source>
        <dbReference type="ARBA" id="ARBA00004651"/>
    </source>
</evidence>
<dbReference type="RefSeq" id="WP_139606684.1">
    <property type="nucleotide sequence ID" value="NZ_VDCQ01000072.1"/>
</dbReference>
<keyword evidence="9" id="KW-1185">Reference proteome</keyword>
<dbReference type="GO" id="GO:0005886">
    <property type="term" value="C:plasma membrane"/>
    <property type="evidence" value="ECO:0007669"/>
    <property type="project" value="UniProtKB-SubCell"/>
</dbReference>
<accession>A0A5C4T0X2</accession>
<feature type="transmembrane region" description="Helical" evidence="6">
    <location>
        <begin position="94"/>
        <end position="117"/>
    </location>
</feature>
<dbReference type="EMBL" id="VDCQ01000072">
    <property type="protein sequence ID" value="TNJ61599.1"/>
    <property type="molecule type" value="Genomic_DNA"/>
</dbReference>
<reference evidence="8 9" key="1">
    <citation type="submission" date="2019-05" db="EMBL/GenBank/DDBJ databases">
        <title>We sequenced the genome of Paenibacillus hemerocallicola KCTC 33185 for further insight into its adaptation and study the phylogeny of Paenibacillus.</title>
        <authorList>
            <person name="Narsing Rao M.P."/>
        </authorList>
    </citation>
    <scope>NUCLEOTIDE SEQUENCE [LARGE SCALE GENOMIC DNA]</scope>
    <source>
        <strain evidence="8 9">KCTC 33185</strain>
    </source>
</reference>
<keyword evidence="2" id="KW-1003">Cell membrane</keyword>
<evidence type="ECO:0000313" key="8">
    <source>
        <dbReference type="EMBL" id="TNJ61599.1"/>
    </source>
</evidence>
<organism evidence="8 9">
    <name type="scientific">Paenibacillus hemerocallicola</name>
    <dbReference type="NCBI Taxonomy" id="1172614"/>
    <lineage>
        <taxon>Bacteria</taxon>
        <taxon>Bacillati</taxon>
        <taxon>Bacillota</taxon>
        <taxon>Bacilli</taxon>
        <taxon>Bacillales</taxon>
        <taxon>Paenibacillaceae</taxon>
        <taxon>Paenibacillus</taxon>
    </lineage>
</organism>
<dbReference type="AlphaFoldDB" id="A0A5C4T0X2"/>
<dbReference type="Proteomes" id="UP000307943">
    <property type="component" value="Unassembled WGS sequence"/>
</dbReference>
<keyword evidence="3 6" id="KW-0812">Transmembrane</keyword>
<proteinExistence type="predicted"/>
<evidence type="ECO:0000256" key="3">
    <source>
        <dbReference type="ARBA" id="ARBA00022692"/>
    </source>
</evidence>
<dbReference type="InterPro" id="IPR051791">
    <property type="entry name" value="Pra-immunoreactive"/>
</dbReference>
<dbReference type="PANTHER" id="PTHR36115">
    <property type="entry name" value="PROLINE-RICH ANTIGEN HOMOLOG-RELATED"/>
    <property type="match status" value="1"/>
</dbReference>
<feature type="transmembrane region" description="Helical" evidence="6">
    <location>
        <begin position="21"/>
        <end position="42"/>
    </location>
</feature>
<keyword evidence="5 6" id="KW-0472">Membrane</keyword>
<evidence type="ECO:0000259" key="7">
    <source>
        <dbReference type="Pfam" id="PF06271"/>
    </source>
</evidence>
<gene>
    <name evidence="8" type="ORF">FE784_33885</name>
</gene>
<protein>
    <submittedName>
        <fullName evidence="8">RDD family protein</fullName>
    </submittedName>
</protein>
<evidence type="ECO:0000256" key="5">
    <source>
        <dbReference type="ARBA" id="ARBA00023136"/>
    </source>
</evidence>